<keyword evidence="7" id="KW-1185">Reference proteome</keyword>
<feature type="domain" description="CENP-V/GFA" evidence="5">
    <location>
        <begin position="2"/>
        <end position="118"/>
    </location>
</feature>
<evidence type="ECO:0000256" key="4">
    <source>
        <dbReference type="ARBA" id="ARBA00023239"/>
    </source>
</evidence>
<dbReference type="Pfam" id="PF04828">
    <property type="entry name" value="GFA"/>
    <property type="match status" value="1"/>
</dbReference>
<accession>A0A5C5TT12</accession>
<dbReference type="GO" id="GO:0016846">
    <property type="term" value="F:carbon-sulfur lyase activity"/>
    <property type="evidence" value="ECO:0007669"/>
    <property type="project" value="InterPro"/>
</dbReference>
<dbReference type="Gene3D" id="3.90.1590.10">
    <property type="entry name" value="glutathione-dependent formaldehyde- activating enzyme (gfa)"/>
    <property type="match status" value="1"/>
</dbReference>
<organism evidence="6 7">
    <name type="scientific">Luteimonas marina</name>
    <dbReference type="NCBI Taxonomy" id="488485"/>
    <lineage>
        <taxon>Bacteria</taxon>
        <taxon>Pseudomonadati</taxon>
        <taxon>Pseudomonadota</taxon>
        <taxon>Gammaproteobacteria</taxon>
        <taxon>Lysobacterales</taxon>
        <taxon>Lysobacteraceae</taxon>
        <taxon>Luteimonas</taxon>
    </lineage>
</organism>
<keyword evidence="4" id="KW-0456">Lyase</keyword>
<evidence type="ECO:0000256" key="1">
    <source>
        <dbReference type="ARBA" id="ARBA00005495"/>
    </source>
</evidence>
<gene>
    <name evidence="6" type="ORF">FQY83_17395</name>
</gene>
<keyword evidence="3" id="KW-0862">Zinc</keyword>
<evidence type="ECO:0000256" key="3">
    <source>
        <dbReference type="ARBA" id="ARBA00022833"/>
    </source>
</evidence>
<sequence length="136" mass="15000">MISGHCNCGSVRFEFEGTAEGVFICHCSICRRATGANGIAVVLVQDEQFRWLQGEEHIVKWSKPDSQWETWFCKTCGSRLPGKNDSERMFIPAGLLPGTGIGLSVRAHLWVDSKAEWDALGDQAQQHAERHVGSAA</sequence>
<name>A0A5C5TT12_9GAMM</name>
<proteinExistence type="inferred from homology"/>
<dbReference type="RefSeq" id="WP_146389480.1">
    <property type="nucleotide sequence ID" value="NZ_VOHK01000013.1"/>
</dbReference>
<evidence type="ECO:0000313" key="7">
    <source>
        <dbReference type="Proteomes" id="UP000319980"/>
    </source>
</evidence>
<evidence type="ECO:0000256" key="2">
    <source>
        <dbReference type="ARBA" id="ARBA00022723"/>
    </source>
</evidence>
<comment type="caution">
    <text evidence="6">The sequence shown here is derived from an EMBL/GenBank/DDBJ whole genome shotgun (WGS) entry which is preliminary data.</text>
</comment>
<evidence type="ECO:0000259" key="5">
    <source>
        <dbReference type="PROSITE" id="PS51891"/>
    </source>
</evidence>
<dbReference type="OrthoDB" id="7765631at2"/>
<dbReference type="PROSITE" id="PS51891">
    <property type="entry name" value="CENP_V_GFA"/>
    <property type="match status" value="1"/>
</dbReference>
<dbReference type="Proteomes" id="UP000319980">
    <property type="component" value="Unassembled WGS sequence"/>
</dbReference>
<dbReference type="EMBL" id="VOHK01000013">
    <property type="protein sequence ID" value="TWT17114.1"/>
    <property type="molecule type" value="Genomic_DNA"/>
</dbReference>
<dbReference type="InterPro" id="IPR006913">
    <property type="entry name" value="CENP-V/GFA"/>
</dbReference>
<reference evidence="6 7" key="1">
    <citation type="journal article" date="2008" name="Int. J. Syst. Evol. Microbiol.">
        <title>Luteimonas marina sp. nov., isolated from seawater.</title>
        <authorList>
            <person name="Baik K.S."/>
            <person name="Park S.C."/>
            <person name="Kim M.S."/>
            <person name="Kim E.M."/>
            <person name="Park C."/>
            <person name="Chun J."/>
            <person name="Seong C.N."/>
        </authorList>
    </citation>
    <scope>NUCLEOTIDE SEQUENCE [LARGE SCALE GENOMIC DNA]</scope>
    <source>
        <strain evidence="6 7">FR1330</strain>
    </source>
</reference>
<dbReference type="SUPFAM" id="SSF51316">
    <property type="entry name" value="Mss4-like"/>
    <property type="match status" value="1"/>
</dbReference>
<dbReference type="PANTHER" id="PTHR33337">
    <property type="entry name" value="GFA DOMAIN-CONTAINING PROTEIN"/>
    <property type="match status" value="1"/>
</dbReference>
<keyword evidence="2" id="KW-0479">Metal-binding</keyword>
<dbReference type="GO" id="GO:0046872">
    <property type="term" value="F:metal ion binding"/>
    <property type="evidence" value="ECO:0007669"/>
    <property type="project" value="UniProtKB-KW"/>
</dbReference>
<comment type="similarity">
    <text evidence="1">Belongs to the Gfa family.</text>
</comment>
<dbReference type="AlphaFoldDB" id="A0A5C5TT12"/>
<protein>
    <submittedName>
        <fullName evidence="6">GFA family protein</fullName>
    </submittedName>
</protein>
<dbReference type="PANTHER" id="PTHR33337:SF40">
    <property type="entry name" value="CENP-V_GFA DOMAIN-CONTAINING PROTEIN-RELATED"/>
    <property type="match status" value="1"/>
</dbReference>
<dbReference type="InterPro" id="IPR011057">
    <property type="entry name" value="Mss4-like_sf"/>
</dbReference>
<evidence type="ECO:0000313" key="6">
    <source>
        <dbReference type="EMBL" id="TWT17114.1"/>
    </source>
</evidence>